<dbReference type="Proteomes" id="UP000743899">
    <property type="component" value="Unassembled WGS sequence"/>
</dbReference>
<reference evidence="1 2" key="1">
    <citation type="submission" date="2020-01" db="EMBL/GenBank/DDBJ databases">
        <title>A novel Bacillus sp. from Pasinler.</title>
        <authorList>
            <person name="Adiguzel A."/>
            <person name="Ay H."/>
            <person name="Baltaci M.O."/>
        </authorList>
    </citation>
    <scope>NUCLEOTIDE SEQUENCE [LARGE SCALE GENOMIC DNA]</scope>
    <source>
        <strain evidence="1 2">P1</strain>
    </source>
</reference>
<accession>A0ABX0A5T6</accession>
<sequence length="63" mass="7786">MKTNDYVRFLTQTFVEHFETPKEERKKKRETRKQQKQSITYELFGILPYTVKESVKMIKKNRM</sequence>
<protein>
    <submittedName>
        <fullName evidence="1">YqzE family protein</fullName>
    </submittedName>
</protein>
<keyword evidence="2" id="KW-1185">Reference proteome</keyword>
<name>A0ABX0A5T6_9BACI</name>
<evidence type="ECO:0000313" key="2">
    <source>
        <dbReference type="Proteomes" id="UP000743899"/>
    </source>
</evidence>
<proteinExistence type="predicted"/>
<dbReference type="Pfam" id="PF14038">
    <property type="entry name" value="YqzE"/>
    <property type="match status" value="1"/>
</dbReference>
<dbReference type="InterPro" id="IPR025622">
    <property type="entry name" value="YqzE"/>
</dbReference>
<evidence type="ECO:0000313" key="1">
    <source>
        <dbReference type="EMBL" id="NCU17871.1"/>
    </source>
</evidence>
<organism evidence="1 2">
    <name type="scientific">Pallidibacillus pasinlerensis</name>
    <dbReference type="NCBI Taxonomy" id="2703818"/>
    <lineage>
        <taxon>Bacteria</taxon>
        <taxon>Bacillati</taxon>
        <taxon>Bacillota</taxon>
        <taxon>Bacilli</taxon>
        <taxon>Bacillales</taxon>
        <taxon>Bacillaceae</taxon>
        <taxon>Pallidibacillus</taxon>
    </lineage>
</organism>
<gene>
    <name evidence="1" type="ORF">GW534_09020</name>
</gene>
<dbReference type="RefSeq" id="WP_161920701.1">
    <property type="nucleotide sequence ID" value="NZ_JAACYS010000037.1"/>
</dbReference>
<dbReference type="EMBL" id="JAACYS010000037">
    <property type="protein sequence ID" value="NCU17871.1"/>
    <property type="molecule type" value="Genomic_DNA"/>
</dbReference>
<comment type="caution">
    <text evidence="1">The sequence shown here is derived from an EMBL/GenBank/DDBJ whole genome shotgun (WGS) entry which is preliminary data.</text>
</comment>